<accession>A0A2R5GGR6</accession>
<proteinExistence type="predicted"/>
<comment type="caution">
    <text evidence="1">The sequence shown here is derived from an EMBL/GenBank/DDBJ whole genome shotgun (WGS) entry which is preliminary data.</text>
</comment>
<keyword evidence="2" id="KW-1185">Reference proteome</keyword>
<dbReference type="Proteomes" id="UP000241890">
    <property type="component" value="Unassembled WGS sequence"/>
</dbReference>
<reference evidence="1 2" key="1">
    <citation type="submission" date="2017-12" db="EMBL/GenBank/DDBJ databases">
        <title>Sequencing, de novo assembly and annotation of complete genome of a new Thraustochytrid species, strain FCC1311.</title>
        <authorList>
            <person name="Sedici K."/>
            <person name="Godart F."/>
            <person name="Aiese Cigliano R."/>
            <person name="Sanseverino W."/>
            <person name="Barakat M."/>
            <person name="Ortet P."/>
            <person name="Marechal E."/>
            <person name="Cagnac O."/>
            <person name="Amato A."/>
        </authorList>
    </citation>
    <scope>NUCLEOTIDE SEQUENCE [LARGE SCALE GENOMIC DNA]</scope>
</reference>
<dbReference type="InParanoid" id="A0A2R5GGR6"/>
<evidence type="ECO:0000313" key="2">
    <source>
        <dbReference type="Proteomes" id="UP000241890"/>
    </source>
</evidence>
<dbReference type="AlphaFoldDB" id="A0A2R5GGR6"/>
<dbReference type="EMBL" id="BEYU01000066">
    <property type="protein sequence ID" value="GBG29795.1"/>
    <property type="molecule type" value="Genomic_DNA"/>
</dbReference>
<name>A0A2R5GGR6_9STRA</name>
<sequence>MSDSTMEDASWHDLAEQCRRGIENDLAEAMCEREQLRNQFASEIIKQFAAGLEPDLTLLREILARPDVLAASERTPSSIWTERSVAAEPFISPSDHAARSLGRKLTHAERCRLGAITAKRYREMRGESPVKRVIQLERNAYTSSDIDVLDDAIGELNLEVRTQASEYSE</sequence>
<organism evidence="1 2">
    <name type="scientific">Hondaea fermentalgiana</name>
    <dbReference type="NCBI Taxonomy" id="2315210"/>
    <lineage>
        <taxon>Eukaryota</taxon>
        <taxon>Sar</taxon>
        <taxon>Stramenopiles</taxon>
        <taxon>Bigyra</taxon>
        <taxon>Labyrinthulomycetes</taxon>
        <taxon>Thraustochytrida</taxon>
        <taxon>Thraustochytriidae</taxon>
        <taxon>Hondaea</taxon>
    </lineage>
</organism>
<gene>
    <name evidence="1" type="ORF">FCC1311_060152</name>
</gene>
<protein>
    <submittedName>
        <fullName evidence="1">Uncharacterized protein</fullName>
    </submittedName>
</protein>
<evidence type="ECO:0000313" key="1">
    <source>
        <dbReference type="EMBL" id="GBG29795.1"/>
    </source>
</evidence>